<evidence type="ECO:0000313" key="1">
    <source>
        <dbReference type="EMBL" id="USG62670.1"/>
    </source>
</evidence>
<organism evidence="1 2">
    <name type="scientific">Sneathiella marina</name>
    <dbReference type="NCBI Taxonomy" id="2950108"/>
    <lineage>
        <taxon>Bacteria</taxon>
        <taxon>Pseudomonadati</taxon>
        <taxon>Pseudomonadota</taxon>
        <taxon>Alphaproteobacteria</taxon>
        <taxon>Sneathiellales</taxon>
        <taxon>Sneathiellaceae</taxon>
        <taxon>Sneathiella</taxon>
    </lineage>
</organism>
<proteinExistence type="predicted"/>
<gene>
    <name evidence="1" type="ORF">NBZ79_06725</name>
</gene>
<name>A0ABY4W674_9PROT</name>
<dbReference type="Proteomes" id="UP001056291">
    <property type="component" value="Chromosome"/>
</dbReference>
<dbReference type="Pfam" id="PF03891">
    <property type="entry name" value="DUF333"/>
    <property type="match status" value="1"/>
</dbReference>
<reference evidence="1" key="1">
    <citation type="submission" date="2022-06" db="EMBL/GenBank/DDBJ databases">
        <title>Sneathiella actinostolidae sp. nov., isolated from a sea anemonein the Western Pacific Ocean.</title>
        <authorList>
            <person name="Wei M.J."/>
        </authorList>
    </citation>
    <scope>NUCLEOTIDE SEQUENCE</scope>
    <source>
        <strain evidence="1">PHK-P5</strain>
    </source>
</reference>
<dbReference type="PANTHER" id="PTHR38008">
    <property type="entry name" value="HEMOLYSIN-RELATED"/>
    <property type="match status" value="1"/>
</dbReference>
<dbReference type="InterPro" id="IPR005590">
    <property type="entry name" value="DUF333"/>
</dbReference>
<dbReference type="RefSeq" id="WP_251936668.1">
    <property type="nucleotide sequence ID" value="NZ_CP098747.1"/>
</dbReference>
<dbReference type="EMBL" id="CP098747">
    <property type="protein sequence ID" value="USG62670.1"/>
    <property type="molecule type" value="Genomic_DNA"/>
</dbReference>
<protein>
    <submittedName>
        <fullName evidence="1">DUF333 domain-containing protein</fullName>
    </submittedName>
</protein>
<sequence length="75" mass="8209">MRILSLILVLPLMACLPEEEEPKTTLANPASVHCAEKGGTVKIVTEAAGQVGYCHLPDGSVMEEWALFRRDTKNQ</sequence>
<dbReference type="PANTHER" id="PTHR38008:SF2">
    <property type="entry name" value="HEMOLYSIN"/>
    <property type="match status" value="1"/>
</dbReference>
<keyword evidence="2" id="KW-1185">Reference proteome</keyword>
<evidence type="ECO:0000313" key="2">
    <source>
        <dbReference type="Proteomes" id="UP001056291"/>
    </source>
</evidence>
<accession>A0ABY4W674</accession>